<feature type="region of interest" description="Disordered" evidence="1">
    <location>
        <begin position="34"/>
        <end position="58"/>
    </location>
</feature>
<evidence type="ECO:0000313" key="2">
    <source>
        <dbReference type="EMBL" id="CAD8898559.1"/>
    </source>
</evidence>
<feature type="compositionally biased region" description="Polar residues" evidence="1">
    <location>
        <begin position="949"/>
        <end position="964"/>
    </location>
</feature>
<feature type="compositionally biased region" description="Low complexity" evidence="1">
    <location>
        <begin position="540"/>
        <end position="556"/>
    </location>
</feature>
<feature type="compositionally biased region" description="Polar residues" evidence="1">
    <location>
        <begin position="528"/>
        <end position="539"/>
    </location>
</feature>
<protein>
    <submittedName>
        <fullName evidence="2">Uncharacterized protein</fullName>
    </submittedName>
</protein>
<feature type="region of interest" description="Disordered" evidence="1">
    <location>
        <begin position="786"/>
        <end position="807"/>
    </location>
</feature>
<name>A0A7S1FZ40_9STRA</name>
<sequence length="1230" mass="136820">MESMNVNVSSQVSNNVDVVPPIIEQHLINTSLLKNTGGNMDHSSHTHKSSNNISEGEGDAVGEIMSKSSNQSYPHQNMICNLSSTEEMKKHQHMMKQIMMNHRNQNQLINLSESRTSLERMPPPMNRTHNQEAMNLSHDHQNQEGNSNTHSVTNSVPGALNLTHGHQNQEGNGNTSSVSNSRHASTNGIHDHQNHKGNDNACSVTNPCSVTNAIQAAMNLANDYQDPEGHGSTCRLTNSTNANNNAVGINQRHTAMNLANNHQNHEDNGNICRVTNPTNANNNSIGINQRHNSHNQALQPSNKQTNIRDENEIICDRSSMNNYQKQQNQTMPQTGSFNGNMVNNCNNHQNKNQTVQLSNNNKGTDGNDELALNQRLVTQISMVEDMIKAQNLMIAERNKQEIFQASNRPKIDDGNDNSFGGCNVSNDNKNQYGDNLMIHKSKMEEKKHGNNMAVNGTNQNLIMQMSGNRINMEDGKENNFAEVNSNNFNTHLCHSISHNDNKSISSSNQSTSHNNQSILGSNQYISLSNQTISNPNRPISHSNQSVSHNNQSVPQSTESVCYGNQSHPDSNQAISHSNQSISHSNQSISHSNQSVSHLRVENRRILSQANNLGSQNQVNQVNNLQNQNQLNQTNSVLFHNQIKFGLRGHSQLDQTNMIEESQKCHNSNETMRIGQRGVFPDENQNYRNPSQTQEMSNKNQNMTSGNENIYKKDNMIANQIQDGSENIAVDRNTLSNIHEYQQLEQSPNLSIPGGSKNSTLNQGCNWHQNQIVQLSDRNTMINIQNHHQQKQSHIGSIPEGSKNSMSNLSNQHQNQILQSSDRNTMTNIHNHQLQKQSSSGCIPEDSKNNMVNQVSNQHQNQIMQLSKSSNSADGNQAVHVGLNSMTQNQVQKQNISNFQQNECDKIKVSSLVNQINQNQNPLMQVPSMLNRERNESSCSSSHSEGHNHTLQGQPGSNMSNVKKTNNVNHMKNQNQNPSMQSLGRMNREGNGNNHPGGYSGIQQSQSVSNTSNMEETNNDNNMLRNGSQFNSTKMSTYQNSDRFIVGRNQEIALMQEYVDKVNTEKLGSPLPSCWAKGHHFHRLSSSCGHTPIIHNPPNGLAHIDFVVNGKVECYEDVGAFNIKTDSGSDKAKTTVWQSRYTCDELGCAPDKKKDHEICKKTKCSHAAVPPVGVGDPKEFDLDACDFNGDEWNINIFNDAKDTKDTDEVLMNLINSTSNNVSEETANSSNA</sequence>
<proteinExistence type="predicted"/>
<gene>
    <name evidence="2" type="ORF">CHYS00102_LOCUS25773</name>
</gene>
<feature type="region of interest" description="Disordered" evidence="1">
    <location>
        <begin position="528"/>
        <end position="598"/>
    </location>
</feature>
<organism evidence="2">
    <name type="scientific">Corethron hystrix</name>
    <dbReference type="NCBI Taxonomy" id="216773"/>
    <lineage>
        <taxon>Eukaryota</taxon>
        <taxon>Sar</taxon>
        <taxon>Stramenopiles</taxon>
        <taxon>Ochrophyta</taxon>
        <taxon>Bacillariophyta</taxon>
        <taxon>Coscinodiscophyceae</taxon>
        <taxon>Corethrophycidae</taxon>
        <taxon>Corethrales</taxon>
        <taxon>Corethraceae</taxon>
        <taxon>Corethron</taxon>
    </lineage>
</organism>
<dbReference type="AlphaFoldDB" id="A0A7S1FZ40"/>
<accession>A0A7S1FZ40</accession>
<feature type="compositionally biased region" description="Polar residues" evidence="1">
    <location>
        <begin position="1000"/>
        <end position="1033"/>
    </location>
</feature>
<feature type="compositionally biased region" description="Basic and acidic residues" evidence="1">
    <location>
        <begin position="189"/>
        <end position="198"/>
    </location>
</feature>
<feature type="compositionally biased region" description="Polar residues" evidence="1">
    <location>
        <begin position="164"/>
        <end position="188"/>
    </location>
</feature>
<feature type="compositionally biased region" description="Low complexity" evidence="1">
    <location>
        <begin position="570"/>
        <end position="597"/>
    </location>
</feature>
<feature type="compositionally biased region" description="Polar residues" evidence="1">
    <location>
        <begin position="143"/>
        <end position="156"/>
    </location>
</feature>
<dbReference type="EMBL" id="HBFR01035382">
    <property type="protein sequence ID" value="CAD8898559.1"/>
    <property type="molecule type" value="Transcribed_RNA"/>
</dbReference>
<feature type="region of interest" description="Disordered" evidence="1">
    <location>
        <begin position="139"/>
        <end position="200"/>
    </location>
</feature>
<feature type="compositionally biased region" description="Polar residues" evidence="1">
    <location>
        <begin position="557"/>
        <end position="569"/>
    </location>
</feature>
<evidence type="ECO:0000256" key="1">
    <source>
        <dbReference type="SAM" id="MobiDB-lite"/>
    </source>
</evidence>
<feature type="compositionally biased region" description="Polar residues" evidence="1">
    <location>
        <begin position="977"/>
        <end position="993"/>
    </location>
</feature>
<feature type="region of interest" description="Disordered" evidence="1">
    <location>
        <begin position="930"/>
        <end position="1033"/>
    </location>
</feature>
<reference evidence="2" key="1">
    <citation type="submission" date="2021-01" db="EMBL/GenBank/DDBJ databases">
        <authorList>
            <person name="Corre E."/>
            <person name="Pelletier E."/>
            <person name="Niang G."/>
            <person name="Scheremetjew M."/>
            <person name="Finn R."/>
            <person name="Kale V."/>
            <person name="Holt S."/>
            <person name="Cochrane G."/>
            <person name="Meng A."/>
            <person name="Brown T."/>
            <person name="Cohen L."/>
        </authorList>
    </citation>
    <scope>NUCLEOTIDE SEQUENCE</scope>
    <source>
        <strain evidence="2">308</strain>
    </source>
</reference>
<feature type="compositionally biased region" description="Low complexity" evidence="1">
    <location>
        <begin position="965"/>
        <end position="976"/>
    </location>
</feature>